<feature type="domain" description="HTH gntR-type" evidence="6">
    <location>
        <begin position="24"/>
        <end position="92"/>
    </location>
</feature>
<dbReference type="Pfam" id="PF00392">
    <property type="entry name" value="GntR"/>
    <property type="match status" value="1"/>
</dbReference>
<dbReference type="OrthoDB" id="9808770at2"/>
<proteinExistence type="inferred from homology"/>
<evidence type="ECO:0000313" key="8">
    <source>
        <dbReference type="Proteomes" id="UP000190667"/>
    </source>
</evidence>
<protein>
    <submittedName>
        <fullName evidence="7">GntR family transcriptional regulator</fullName>
    </submittedName>
</protein>
<accession>A0A1S8YJE0</accession>
<dbReference type="InterPro" id="IPR000524">
    <property type="entry name" value="Tscrpt_reg_HTH_GntR"/>
</dbReference>
<evidence type="ECO:0000256" key="4">
    <source>
        <dbReference type="ARBA" id="ARBA00023125"/>
    </source>
</evidence>
<comment type="similarity">
    <text evidence="1">In the C-terminal section; belongs to the class-I pyridoxal-phosphate-dependent aminotransferase family.</text>
</comment>
<comment type="caution">
    <text evidence="7">The sequence shown here is derived from an EMBL/GenBank/DDBJ whole genome shotgun (WGS) entry which is preliminary data.</text>
</comment>
<evidence type="ECO:0000313" key="7">
    <source>
        <dbReference type="EMBL" id="OON39199.1"/>
    </source>
</evidence>
<dbReference type="EMBL" id="MRUL01000010">
    <property type="protein sequence ID" value="OON39199.1"/>
    <property type="molecule type" value="Genomic_DNA"/>
</dbReference>
<evidence type="ECO:0000256" key="3">
    <source>
        <dbReference type="ARBA" id="ARBA00023015"/>
    </source>
</evidence>
<dbReference type="CDD" id="cd07377">
    <property type="entry name" value="WHTH_GntR"/>
    <property type="match status" value="1"/>
</dbReference>
<dbReference type="Gene3D" id="1.10.10.10">
    <property type="entry name" value="Winged helix-like DNA-binding domain superfamily/Winged helix DNA-binding domain"/>
    <property type="match status" value="1"/>
</dbReference>
<dbReference type="STRING" id="1926881.BTJ39_14800"/>
<dbReference type="GO" id="GO:0030170">
    <property type="term" value="F:pyridoxal phosphate binding"/>
    <property type="evidence" value="ECO:0007669"/>
    <property type="project" value="InterPro"/>
</dbReference>
<keyword evidence="5" id="KW-0804">Transcription</keyword>
<name>A0A1S8YJE0_9GAMM</name>
<evidence type="ECO:0000256" key="1">
    <source>
        <dbReference type="ARBA" id="ARBA00005384"/>
    </source>
</evidence>
<dbReference type="GO" id="GO:0003700">
    <property type="term" value="F:DNA-binding transcription factor activity"/>
    <property type="evidence" value="ECO:0007669"/>
    <property type="project" value="InterPro"/>
</dbReference>
<evidence type="ECO:0000259" key="6">
    <source>
        <dbReference type="PROSITE" id="PS50949"/>
    </source>
</evidence>
<dbReference type="SUPFAM" id="SSF53383">
    <property type="entry name" value="PLP-dependent transferases"/>
    <property type="match status" value="1"/>
</dbReference>
<dbReference type="AlphaFoldDB" id="A0A1S8YJE0"/>
<dbReference type="CDD" id="cd00609">
    <property type="entry name" value="AAT_like"/>
    <property type="match status" value="1"/>
</dbReference>
<dbReference type="SMART" id="SM00345">
    <property type="entry name" value="HTH_GNTR"/>
    <property type="match status" value="1"/>
</dbReference>
<dbReference type="InterPro" id="IPR051446">
    <property type="entry name" value="HTH_trans_reg/aminotransferase"/>
</dbReference>
<keyword evidence="3" id="KW-0805">Transcription regulation</keyword>
<dbReference type="InterPro" id="IPR015421">
    <property type="entry name" value="PyrdxlP-dep_Trfase_major"/>
</dbReference>
<keyword evidence="4" id="KW-0238">DNA-binding</keyword>
<gene>
    <name evidence="7" type="ORF">BTJ39_14800</name>
</gene>
<keyword evidence="8" id="KW-1185">Reference proteome</keyword>
<dbReference type="Proteomes" id="UP000190667">
    <property type="component" value="Unassembled WGS sequence"/>
</dbReference>
<dbReference type="Gene3D" id="3.40.640.10">
    <property type="entry name" value="Type I PLP-dependent aspartate aminotransferase-like (Major domain)"/>
    <property type="match status" value="1"/>
</dbReference>
<evidence type="ECO:0000256" key="5">
    <source>
        <dbReference type="ARBA" id="ARBA00023163"/>
    </source>
</evidence>
<dbReference type="PANTHER" id="PTHR46577">
    <property type="entry name" value="HTH-TYPE TRANSCRIPTIONAL REGULATORY PROTEIN GABR"/>
    <property type="match status" value="1"/>
</dbReference>
<dbReference type="PROSITE" id="PS50949">
    <property type="entry name" value="HTH_GNTR"/>
    <property type="match status" value="1"/>
</dbReference>
<dbReference type="InterPro" id="IPR015424">
    <property type="entry name" value="PyrdxlP-dep_Trfase"/>
</dbReference>
<dbReference type="PANTHER" id="PTHR46577:SF1">
    <property type="entry name" value="HTH-TYPE TRANSCRIPTIONAL REGULATORY PROTEIN GABR"/>
    <property type="match status" value="1"/>
</dbReference>
<dbReference type="Pfam" id="PF00155">
    <property type="entry name" value="Aminotran_1_2"/>
    <property type="match status" value="1"/>
</dbReference>
<dbReference type="GO" id="GO:0003677">
    <property type="term" value="F:DNA binding"/>
    <property type="evidence" value="ECO:0007669"/>
    <property type="project" value="UniProtKB-KW"/>
</dbReference>
<reference evidence="7 8" key="1">
    <citation type="submission" date="2016-12" db="EMBL/GenBank/DDBJ databases">
        <title>Izhakiella australiana sp. nov. of genus Izhakiella isolated from Australian desert.</title>
        <authorList>
            <person name="Ji M."/>
        </authorList>
    </citation>
    <scope>NUCLEOTIDE SEQUENCE [LARGE SCALE GENOMIC DNA]</scope>
    <source>
        <strain evidence="7 8">D4N98</strain>
    </source>
</reference>
<keyword evidence="2" id="KW-0663">Pyridoxal phosphate</keyword>
<dbReference type="InterPro" id="IPR004839">
    <property type="entry name" value="Aminotransferase_I/II_large"/>
</dbReference>
<dbReference type="SUPFAM" id="SSF46785">
    <property type="entry name" value="Winged helix' DNA-binding domain"/>
    <property type="match status" value="1"/>
</dbReference>
<dbReference type="InterPro" id="IPR036388">
    <property type="entry name" value="WH-like_DNA-bd_sf"/>
</dbReference>
<organism evidence="7 8">
    <name type="scientific">Izhakiella australiensis</name>
    <dbReference type="NCBI Taxonomy" id="1926881"/>
    <lineage>
        <taxon>Bacteria</taxon>
        <taxon>Pseudomonadati</taxon>
        <taxon>Pseudomonadota</taxon>
        <taxon>Gammaproteobacteria</taxon>
        <taxon>Enterobacterales</taxon>
        <taxon>Erwiniaceae</taxon>
        <taxon>Izhakiella</taxon>
    </lineage>
</organism>
<dbReference type="RefSeq" id="WP_078003466.1">
    <property type="nucleotide sequence ID" value="NZ_MRUL01000010.1"/>
</dbReference>
<dbReference type="InterPro" id="IPR036390">
    <property type="entry name" value="WH_DNA-bd_sf"/>
</dbReference>
<sequence length="476" mass="51874">MPKNDKNSGPFNPGLLLLNRLPGQSLSMQIHDGIQQAIFNGNLPAGSRLPSCRDLAAQLGVARGTVRRAYDGLVDNQLLIARGAAGTFVCRHVQPPSLPNADHSSPRSAVINDYDMPALTFQMGVPASDCFPAKVWTRLLHKESRQLASLPFGYPDPRGSLALRHELAAYLAMTRGIRCHPSQILLTQGYAGALGLIFMVLALRGKTGWIEDPGYPLATRALQLAGINTIPVKVDDAGICVEEGIKHGRQADFALVTPGQQAPLGVTLTSQRRQMLLNWANERQAWIIEDDYLGELQLYGRAAPALASQDSEGRVLHIGTFSKTLSPLFRCGYLVVPPALASRFADAMAAFNPSASPLLHNTIAAFMRDGHFLRHLRRMKRTYRERLELMAQSLKHEFPLLRQAGLSLIVGLADASDDQAIAREALKNGMAPSPLSSWYAAAQHSRRGLLLGVTTLPAQGFDACSQRLRELADNFS</sequence>
<evidence type="ECO:0000256" key="2">
    <source>
        <dbReference type="ARBA" id="ARBA00022898"/>
    </source>
</evidence>